<dbReference type="InterPro" id="IPR036514">
    <property type="entry name" value="SGNH_hydro_sf"/>
</dbReference>
<dbReference type="InterPro" id="IPR051532">
    <property type="entry name" value="Ester_Hydrolysis_Enzymes"/>
</dbReference>
<evidence type="ECO:0000313" key="2">
    <source>
        <dbReference type="EMBL" id="RAV20708.1"/>
    </source>
</evidence>
<dbReference type="AlphaFoldDB" id="A0A329MMJ2"/>
<dbReference type="PANTHER" id="PTHR30383">
    <property type="entry name" value="THIOESTERASE 1/PROTEASE 1/LYSOPHOSPHOLIPASE L1"/>
    <property type="match status" value="1"/>
</dbReference>
<feature type="domain" description="SGNH hydrolase-type esterase" evidence="1">
    <location>
        <begin position="30"/>
        <end position="224"/>
    </location>
</feature>
<name>A0A329MMJ2_9BACL</name>
<sequence length="237" mass="27004">MAMSSSFSRLQERIREKIENPGARAVTYVAFGDSVTQGCMELGVIEYERVYHQVLKRSVERRFPGTVFNAINSGFSGDSAVASRVRWERDVFMYKPDLVTIAFGLNDAHGGPEGVEPFIRSISELVERLRCETDADILLLIPGMMMKRDNENVHETHRKIVPDFIRVAEAGYLAMYVEALRAYANKEQVPCFDSYVLWEQMERDGIDIHKRLSNGINHPDPAYHEELGEALAHKMFS</sequence>
<organism evidence="2 3">
    <name type="scientific">Paenibacillus contaminans</name>
    <dbReference type="NCBI Taxonomy" id="450362"/>
    <lineage>
        <taxon>Bacteria</taxon>
        <taxon>Bacillati</taxon>
        <taxon>Bacillota</taxon>
        <taxon>Bacilli</taxon>
        <taxon>Bacillales</taxon>
        <taxon>Paenibacillaceae</taxon>
        <taxon>Paenibacillus</taxon>
    </lineage>
</organism>
<dbReference type="Proteomes" id="UP000250369">
    <property type="component" value="Unassembled WGS sequence"/>
</dbReference>
<protein>
    <recommendedName>
        <fullName evidence="1">SGNH hydrolase-type esterase domain-containing protein</fullName>
    </recommendedName>
</protein>
<keyword evidence="3" id="KW-1185">Reference proteome</keyword>
<dbReference type="PANTHER" id="PTHR30383:SF5">
    <property type="entry name" value="SGNH HYDROLASE-TYPE ESTERASE DOMAIN-CONTAINING PROTEIN"/>
    <property type="match status" value="1"/>
</dbReference>
<dbReference type="SUPFAM" id="SSF52266">
    <property type="entry name" value="SGNH hydrolase"/>
    <property type="match status" value="1"/>
</dbReference>
<proteinExistence type="predicted"/>
<accession>A0A329MMJ2</accession>
<reference evidence="2 3" key="1">
    <citation type="journal article" date="2009" name="Int. J. Syst. Evol. Microbiol.">
        <title>Paenibacillus contaminans sp. nov., isolated from a contaminated laboratory plate.</title>
        <authorList>
            <person name="Chou J.H."/>
            <person name="Lee J.H."/>
            <person name="Lin M.C."/>
            <person name="Chang P.S."/>
            <person name="Arun A.B."/>
            <person name="Young C.C."/>
            <person name="Chen W.M."/>
        </authorList>
    </citation>
    <scope>NUCLEOTIDE SEQUENCE [LARGE SCALE GENOMIC DNA]</scope>
    <source>
        <strain evidence="2 3">CKOBP-6</strain>
    </source>
</reference>
<dbReference type="Pfam" id="PF13472">
    <property type="entry name" value="Lipase_GDSL_2"/>
    <property type="match status" value="1"/>
</dbReference>
<evidence type="ECO:0000259" key="1">
    <source>
        <dbReference type="Pfam" id="PF13472"/>
    </source>
</evidence>
<dbReference type="GO" id="GO:0004622">
    <property type="term" value="F:phosphatidylcholine lysophospholipase activity"/>
    <property type="evidence" value="ECO:0007669"/>
    <property type="project" value="TreeGrafter"/>
</dbReference>
<comment type="caution">
    <text evidence="2">The sequence shown here is derived from an EMBL/GenBank/DDBJ whole genome shotgun (WGS) entry which is preliminary data.</text>
</comment>
<dbReference type="EMBL" id="QMFB01000007">
    <property type="protein sequence ID" value="RAV20708.1"/>
    <property type="molecule type" value="Genomic_DNA"/>
</dbReference>
<dbReference type="InterPro" id="IPR013830">
    <property type="entry name" value="SGNH_hydro"/>
</dbReference>
<dbReference type="Gene3D" id="3.40.50.1110">
    <property type="entry name" value="SGNH hydrolase"/>
    <property type="match status" value="1"/>
</dbReference>
<gene>
    <name evidence="2" type="ORF">DQG23_14465</name>
</gene>
<evidence type="ECO:0000313" key="3">
    <source>
        <dbReference type="Proteomes" id="UP000250369"/>
    </source>
</evidence>